<dbReference type="Gene3D" id="3.40.50.150">
    <property type="entry name" value="Vaccinia Virus protein VP39"/>
    <property type="match status" value="1"/>
</dbReference>
<dbReference type="GO" id="GO:0008990">
    <property type="term" value="F:rRNA (guanine-N2-)-methyltransferase activity"/>
    <property type="evidence" value="ECO:0007669"/>
    <property type="project" value="InterPro"/>
</dbReference>
<dbReference type="PANTHER" id="PTHR36112">
    <property type="entry name" value="RIBOSOMAL RNA SMALL SUBUNIT METHYLTRANSFERASE J"/>
    <property type="match status" value="1"/>
</dbReference>
<sequence length="258" mass="28421">MLITTSYAPSDQLKATVKRLSGMLDGKLVLRRQYSLPKLRAIYGDSDILVANEKELRYYAGDGSEVYFHPSNGYVRIKRMRKGESDLLIDISGVSPGDKVLDCTAGLAADSIVFAYAVGPEGEVTALESSPVLACLLKEGLSAYTTEIQDATIAMRAVNVVEADHLAFLRSQPDRSFDIVYFDPMFRKPIQDSSSMSPIRAVADMRALSAEAVAEAKRVARRCVILKEHRDSGEFERLGFARNERSQAAKTVYGVIEL</sequence>
<dbReference type="SUPFAM" id="SSF53335">
    <property type="entry name" value="S-adenosyl-L-methionine-dependent methyltransferases"/>
    <property type="match status" value="1"/>
</dbReference>
<keyword evidence="1" id="KW-0808">Transferase</keyword>
<gene>
    <name evidence="1" type="ORF">DQG23_13545</name>
</gene>
<protein>
    <submittedName>
        <fullName evidence="1">SAM-dependent methyltransferase</fullName>
    </submittedName>
</protein>
<dbReference type="InterPro" id="IPR007536">
    <property type="entry name" value="16SrRNA_methylTrfase_J"/>
</dbReference>
<keyword evidence="2" id="KW-1185">Reference proteome</keyword>
<dbReference type="OrthoDB" id="1653798at2"/>
<accession>A0A329MLV1</accession>
<keyword evidence="1" id="KW-0489">Methyltransferase</keyword>
<evidence type="ECO:0000313" key="2">
    <source>
        <dbReference type="Proteomes" id="UP000250369"/>
    </source>
</evidence>
<organism evidence="1 2">
    <name type="scientific">Paenibacillus contaminans</name>
    <dbReference type="NCBI Taxonomy" id="450362"/>
    <lineage>
        <taxon>Bacteria</taxon>
        <taxon>Bacillati</taxon>
        <taxon>Bacillota</taxon>
        <taxon>Bacilli</taxon>
        <taxon>Bacillales</taxon>
        <taxon>Paenibacillaceae</taxon>
        <taxon>Paenibacillus</taxon>
    </lineage>
</organism>
<dbReference type="InterPro" id="IPR029063">
    <property type="entry name" value="SAM-dependent_MTases_sf"/>
</dbReference>
<dbReference type="CDD" id="cd02440">
    <property type="entry name" value="AdoMet_MTases"/>
    <property type="match status" value="1"/>
</dbReference>
<reference evidence="1 2" key="1">
    <citation type="journal article" date="2009" name="Int. J. Syst. Evol. Microbiol.">
        <title>Paenibacillus contaminans sp. nov., isolated from a contaminated laboratory plate.</title>
        <authorList>
            <person name="Chou J.H."/>
            <person name="Lee J.H."/>
            <person name="Lin M.C."/>
            <person name="Chang P.S."/>
            <person name="Arun A.B."/>
            <person name="Young C.C."/>
            <person name="Chen W.M."/>
        </authorList>
    </citation>
    <scope>NUCLEOTIDE SEQUENCE [LARGE SCALE GENOMIC DNA]</scope>
    <source>
        <strain evidence="1 2">CKOBP-6</strain>
    </source>
</reference>
<dbReference type="PANTHER" id="PTHR36112:SF1">
    <property type="entry name" value="RIBOSOMAL RNA SMALL SUBUNIT METHYLTRANSFERASE J"/>
    <property type="match status" value="1"/>
</dbReference>
<dbReference type="EMBL" id="QMFB01000007">
    <property type="protein sequence ID" value="RAV20538.1"/>
    <property type="molecule type" value="Genomic_DNA"/>
</dbReference>
<dbReference type="Pfam" id="PF04445">
    <property type="entry name" value="SAM_MT"/>
    <property type="match status" value="1"/>
</dbReference>
<name>A0A329MLV1_9BACL</name>
<comment type="caution">
    <text evidence="1">The sequence shown here is derived from an EMBL/GenBank/DDBJ whole genome shotgun (WGS) entry which is preliminary data.</text>
</comment>
<dbReference type="RefSeq" id="WP_113031395.1">
    <property type="nucleotide sequence ID" value="NZ_QMFB01000007.1"/>
</dbReference>
<dbReference type="Proteomes" id="UP000250369">
    <property type="component" value="Unassembled WGS sequence"/>
</dbReference>
<dbReference type="AlphaFoldDB" id="A0A329MLV1"/>
<evidence type="ECO:0000313" key="1">
    <source>
        <dbReference type="EMBL" id="RAV20538.1"/>
    </source>
</evidence>
<proteinExistence type="predicted"/>